<dbReference type="Pfam" id="PF01202">
    <property type="entry name" value="SKI"/>
    <property type="match status" value="1"/>
</dbReference>
<evidence type="ECO:0000256" key="5">
    <source>
        <dbReference type="ARBA" id="ARBA00022840"/>
    </source>
</evidence>
<dbReference type="EMBL" id="CAFBLR010000003">
    <property type="protein sequence ID" value="CAB4858459.1"/>
    <property type="molecule type" value="Genomic_DNA"/>
</dbReference>
<dbReference type="GO" id="GO:0004765">
    <property type="term" value="F:shikimate kinase activity"/>
    <property type="evidence" value="ECO:0007669"/>
    <property type="project" value="TreeGrafter"/>
</dbReference>
<name>A0A6J6QPQ6_9ZZZZ</name>
<dbReference type="HAMAP" id="MF_00109">
    <property type="entry name" value="Shikimate_kinase"/>
    <property type="match status" value="1"/>
</dbReference>
<dbReference type="PANTHER" id="PTHR21087">
    <property type="entry name" value="SHIKIMATE KINASE"/>
    <property type="match status" value="1"/>
</dbReference>
<dbReference type="GO" id="GO:0009073">
    <property type="term" value="P:aromatic amino acid family biosynthetic process"/>
    <property type="evidence" value="ECO:0007669"/>
    <property type="project" value="UniProtKB-KW"/>
</dbReference>
<evidence type="ECO:0000313" key="10">
    <source>
        <dbReference type="EMBL" id="CAB5066987.1"/>
    </source>
</evidence>
<dbReference type="PRINTS" id="PR01100">
    <property type="entry name" value="SHIKIMTKNASE"/>
</dbReference>
<dbReference type="InterPro" id="IPR027417">
    <property type="entry name" value="P-loop_NTPase"/>
</dbReference>
<dbReference type="GO" id="GO:0005524">
    <property type="term" value="F:ATP binding"/>
    <property type="evidence" value="ECO:0007669"/>
    <property type="project" value="UniProtKB-KW"/>
</dbReference>
<dbReference type="AlphaFoldDB" id="A0A6J6QPQ6"/>
<dbReference type="GO" id="GO:0005829">
    <property type="term" value="C:cytosol"/>
    <property type="evidence" value="ECO:0007669"/>
    <property type="project" value="TreeGrafter"/>
</dbReference>
<sequence>MSSRSSSLGGQHLVLIGLTGSGKTTIGRLAAERLGCPFLDTDALIEERTGRTVRAIFAEDGEPAFREIEGEVLADAVASTEPSVIAAAGGAVLREQNRVVLRDANARVVWLCGGPSVVADRVRGGAHRPLLDKDPDAILRKMWSEREPLYREVADAIVGIEGRSVHEVLEAVLR</sequence>
<organism evidence="7">
    <name type="scientific">freshwater metagenome</name>
    <dbReference type="NCBI Taxonomy" id="449393"/>
    <lineage>
        <taxon>unclassified sequences</taxon>
        <taxon>metagenomes</taxon>
        <taxon>ecological metagenomes</taxon>
    </lineage>
</organism>
<accession>A0A6J6QPQ6</accession>
<keyword evidence="2" id="KW-0808">Transferase</keyword>
<reference evidence="7" key="1">
    <citation type="submission" date="2020-05" db="EMBL/GenBank/DDBJ databases">
        <authorList>
            <person name="Chiriac C."/>
            <person name="Salcher M."/>
            <person name="Ghai R."/>
            <person name="Kavagutti S V."/>
        </authorList>
    </citation>
    <scope>NUCLEOTIDE SEQUENCE</scope>
</reference>
<dbReference type="Gene3D" id="3.40.50.300">
    <property type="entry name" value="P-loop containing nucleotide triphosphate hydrolases"/>
    <property type="match status" value="1"/>
</dbReference>
<dbReference type="CDD" id="cd00464">
    <property type="entry name" value="SK"/>
    <property type="match status" value="1"/>
</dbReference>
<evidence type="ECO:0000256" key="6">
    <source>
        <dbReference type="ARBA" id="ARBA00023141"/>
    </source>
</evidence>
<keyword evidence="5" id="KW-0067">ATP-binding</keyword>
<keyword evidence="4" id="KW-0418">Kinase</keyword>
<keyword evidence="3" id="KW-0547">Nucleotide-binding</keyword>
<dbReference type="PANTHER" id="PTHR21087:SF16">
    <property type="entry name" value="SHIKIMATE KINASE 1, CHLOROPLASTIC"/>
    <property type="match status" value="1"/>
</dbReference>
<dbReference type="InterPro" id="IPR000623">
    <property type="entry name" value="Shikimate_kinase/TSH1"/>
</dbReference>
<dbReference type="GO" id="GO:0008652">
    <property type="term" value="P:amino acid biosynthetic process"/>
    <property type="evidence" value="ECO:0007669"/>
    <property type="project" value="UniProtKB-KW"/>
</dbReference>
<evidence type="ECO:0000313" key="9">
    <source>
        <dbReference type="EMBL" id="CAB4858459.1"/>
    </source>
</evidence>
<proteinExistence type="inferred from homology"/>
<evidence type="ECO:0000256" key="1">
    <source>
        <dbReference type="ARBA" id="ARBA00022605"/>
    </source>
</evidence>
<protein>
    <submittedName>
        <fullName evidence="7">Unannotated protein</fullName>
    </submittedName>
</protein>
<gene>
    <name evidence="7" type="ORF">UFOPK2602_01314</name>
    <name evidence="8" type="ORF">UFOPK2806_00286</name>
    <name evidence="9" type="ORF">UFOPK3417_00087</name>
    <name evidence="10" type="ORF">UFOPK4306_01959</name>
</gene>
<keyword evidence="6" id="KW-0057">Aromatic amino acid biosynthesis</keyword>
<dbReference type="EMBL" id="CAEZXX010000087">
    <property type="protein sequence ID" value="CAB4713760.1"/>
    <property type="molecule type" value="Genomic_DNA"/>
</dbReference>
<evidence type="ECO:0000313" key="8">
    <source>
        <dbReference type="EMBL" id="CAB4739741.1"/>
    </source>
</evidence>
<evidence type="ECO:0000256" key="3">
    <source>
        <dbReference type="ARBA" id="ARBA00022741"/>
    </source>
</evidence>
<dbReference type="SUPFAM" id="SSF52540">
    <property type="entry name" value="P-loop containing nucleoside triphosphate hydrolases"/>
    <property type="match status" value="1"/>
</dbReference>
<evidence type="ECO:0000256" key="2">
    <source>
        <dbReference type="ARBA" id="ARBA00022679"/>
    </source>
</evidence>
<evidence type="ECO:0000313" key="7">
    <source>
        <dbReference type="EMBL" id="CAB4713760.1"/>
    </source>
</evidence>
<dbReference type="EMBL" id="CAEZYY010000002">
    <property type="protein sequence ID" value="CAB4739741.1"/>
    <property type="molecule type" value="Genomic_DNA"/>
</dbReference>
<keyword evidence="1" id="KW-0028">Amino-acid biosynthesis</keyword>
<evidence type="ECO:0000256" key="4">
    <source>
        <dbReference type="ARBA" id="ARBA00022777"/>
    </source>
</evidence>
<dbReference type="EMBL" id="CAFBQP010000089">
    <property type="protein sequence ID" value="CAB5066987.1"/>
    <property type="molecule type" value="Genomic_DNA"/>
</dbReference>
<dbReference type="InterPro" id="IPR031322">
    <property type="entry name" value="Shikimate/glucono_kinase"/>
</dbReference>